<dbReference type="EMBL" id="JAENHL010000004">
    <property type="protein sequence ID" value="MBK1865067.1"/>
    <property type="molecule type" value="Genomic_DNA"/>
</dbReference>
<keyword evidence="2" id="KW-1185">Reference proteome</keyword>
<reference evidence="1" key="1">
    <citation type="submission" date="2021-01" db="EMBL/GenBank/DDBJ databases">
        <authorList>
            <person name="Sun Q."/>
        </authorList>
    </citation>
    <scope>NUCLEOTIDE SEQUENCE</scope>
    <source>
        <strain evidence="1">YIM B02566</strain>
    </source>
</reference>
<protein>
    <submittedName>
        <fullName evidence="1">Patatin-like phospholipase family protein</fullName>
    </submittedName>
</protein>
<accession>A0ACC5QXH1</accession>
<sequence length="280" mass="28974">MNGNVRHAIGLALGAGAARGWAHIGVIERLEENGIHASCIAGSSIGALAGGMHAVGRLQGLKEFALGLTRRRVLSLLDISWRGSGLIAGEKLGGLLDEAVGSTTFADARIPFICIATELGTGHELWLRSGALAPAIRASYALPGVFRPVRVNGHWLIDGGVVNPVPVAACRALGARMVIAVNLGPETAAGIAIQNPPDIAASDKGNTAPSLTSVLVAAFNITQDRLSRSRLAGDPPDISLNLRANGVGLFEFDKAEKAIAAGREAVDRAMPEIERAISVL</sequence>
<comment type="caution">
    <text evidence="1">The sequence shown here is derived from an EMBL/GenBank/DDBJ whole genome shotgun (WGS) entry which is preliminary data.</text>
</comment>
<organism evidence="1 2">
    <name type="scientific">Taklimakanibacter albus</name>
    <dbReference type="NCBI Taxonomy" id="2800327"/>
    <lineage>
        <taxon>Bacteria</taxon>
        <taxon>Pseudomonadati</taxon>
        <taxon>Pseudomonadota</taxon>
        <taxon>Alphaproteobacteria</taxon>
        <taxon>Hyphomicrobiales</taxon>
        <taxon>Aestuariivirgaceae</taxon>
        <taxon>Taklimakanibacter</taxon>
    </lineage>
</organism>
<gene>
    <name evidence="1" type="ORF">JHL16_01785</name>
</gene>
<proteinExistence type="predicted"/>
<evidence type="ECO:0000313" key="2">
    <source>
        <dbReference type="Proteomes" id="UP000616151"/>
    </source>
</evidence>
<dbReference type="Proteomes" id="UP000616151">
    <property type="component" value="Unassembled WGS sequence"/>
</dbReference>
<evidence type="ECO:0000313" key="1">
    <source>
        <dbReference type="EMBL" id="MBK1865067.1"/>
    </source>
</evidence>
<name>A0ACC5QXH1_9HYPH</name>